<evidence type="ECO:0000313" key="5">
    <source>
        <dbReference type="Proteomes" id="UP000233837"/>
    </source>
</evidence>
<protein>
    <submittedName>
        <fullName evidence="4">Paired amphipathic helix protein Sin3-like 3</fullName>
    </submittedName>
</protein>
<dbReference type="InterPro" id="IPR003822">
    <property type="entry name" value="PAH"/>
</dbReference>
<dbReference type="InterPro" id="IPR036600">
    <property type="entry name" value="PAH_sf"/>
</dbReference>
<dbReference type="GO" id="GO:0000785">
    <property type="term" value="C:chromatin"/>
    <property type="evidence" value="ECO:0007669"/>
    <property type="project" value="TreeGrafter"/>
</dbReference>
<dbReference type="Pfam" id="PF02671">
    <property type="entry name" value="PAH"/>
    <property type="match status" value="1"/>
</dbReference>
<evidence type="ECO:0000256" key="2">
    <source>
        <dbReference type="ARBA" id="ARBA00022491"/>
    </source>
</evidence>
<dbReference type="InterPro" id="IPR039774">
    <property type="entry name" value="Sin3-like"/>
</dbReference>
<keyword evidence="5" id="KW-1185">Reference proteome</keyword>
<dbReference type="GO" id="GO:0003714">
    <property type="term" value="F:transcription corepressor activity"/>
    <property type="evidence" value="ECO:0007669"/>
    <property type="project" value="InterPro"/>
</dbReference>
<dbReference type="EMBL" id="KZ505059">
    <property type="protein sequence ID" value="PKU60527.1"/>
    <property type="molecule type" value="Genomic_DNA"/>
</dbReference>
<keyword evidence="2" id="KW-0678">Repressor</keyword>
<reference evidence="4 5" key="1">
    <citation type="journal article" date="2016" name="Sci. Rep.">
        <title>The Dendrobium catenatum Lindl. genome sequence provides insights into polysaccharide synthase, floral development and adaptive evolution.</title>
        <authorList>
            <person name="Zhang G.Q."/>
            <person name="Xu Q."/>
            <person name="Bian C."/>
            <person name="Tsai W.C."/>
            <person name="Yeh C.M."/>
            <person name="Liu K.W."/>
            <person name="Yoshida K."/>
            <person name="Zhang L.S."/>
            <person name="Chang S.B."/>
            <person name="Chen F."/>
            <person name="Shi Y."/>
            <person name="Su Y.Y."/>
            <person name="Zhang Y.Q."/>
            <person name="Chen L.J."/>
            <person name="Yin Y."/>
            <person name="Lin M."/>
            <person name="Huang H."/>
            <person name="Deng H."/>
            <person name="Wang Z.W."/>
            <person name="Zhu S.L."/>
            <person name="Zhao X."/>
            <person name="Deng C."/>
            <person name="Niu S.C."/>
            <person name="Huang J."/>
            <person name="Wang M."/>
            <person name="Liu G.H."/>
            <person name="Yang H.J."/>
            <person name="Xiao X.J."/>
            <person name="Hsiao Y.Y."/>
            <person name="Wu W.L."/>
            <person name="Chen Y.Y."/>
            <person name="Mitsuda N."/>
            <person name="Ohme-Takagi M."/>
            <person name="Luo Y.B."/>
            <person name="Van de Peer Y."/>
            <person name="Liu Z.J."/>
        </authorList>
    </citation>
    <scope>NUCLEOTIDE SEQUENCE [LARGE SCALE GENOMIC DNA]</scope>
    <source>
        <tissue evidence="4">The whole plant</tissue>
    </source>
</reference>
<proteinExistence type="predicted"/>
<name>A0A2I0VAU7_9ASPA</name>
<dbReference type="GO" id="GO:0000122">
    <property type="term" value="P:negative regulation of transcription by RNA polymerase II"/>
    <property type="evidence" value="ECO:0007669"/>
    <property type="project" value="TreeGrafter"/>
</dbReference>
<dbReference type="PANTHER" id="PTHR12346:SF0">
    <property type="entry name" value="SIN3A, ISOFORM G"/>
    <property type="match status" value="1"/>
</dbReference>
<reference evidence="4 5" key="2">
    <citation type="journal article" date="2017" name="Nature">
        <title>The Apostasia genome and the evolution of orchids.</title>
        <authorList>
            <person name="Zhang G.Q."/>
            <person name="Liu K.W."/>
            <person name="Li Z."/>
            <person name="Lohaus R."/>
            <person name="Hsiao Y.Y."/>
            <person name="Niu S.C."/>
            <person name="Wang J.Y."/>
            <person name="Lin Y.C."/>
            <person name="Xu Q."/>
            <person name="Chen L.J."/>
            <person name="Yoshida K."/>
            <person name="Fujiwara S."/>
            <person name="Wang Z.W."/>
            <person name="Zhang Y.Q."/>
            <person name="Mitsuda N."/>
            <person name="Wang M."/>
            <person name="Liu G.H."/>
            <person name="Pecoraro L."/>
            <person name="Huang H.X."/>
            <person name="Xiao X.J."/>
            <person name="Lin M."/>
            <person name="Wu X.Y."/>
            <person name="Wu W.L."/>
            <person name="Chen Y.Y."/>
            <person name="Chang S.B."/>
            <person name="Sakamoto S."/>
            <person name="Ohme-Takagi M."/>
            <person name="Yagi M."/>
            <person name="Zeng S.J."/>
            <person name="Shen C.Y."/>
            <person name="Yeh C.M."/>
            <person name="Luo Y.B."/>
            <person name="Tsai W.C."/>
            <person name="Van de Peer Y."/>
            <person name="Liu Z.J."/>
        </authorList>
    </citation>
    <scope>NUCLEOTIDE SEQUENCE [LARGE SCALE GENOMIC DNA]</scope>
    <source>
        <tissue evidence="4">The whole plant</tissue>
    </source>
</reference>
<dbReference type="PANTHER" id="PTHR12346">
    <property type="entry name" value="SIN3B-RELATED"/>
    <property type="match status" value="1"/>
</dbReference>
<dbReference type="STRING" id="906689.A0A2I0VAU7"/>
<sequence length="78" mass="8946">MKVQELFKGHSDLILGFGKFLPNGYEIKVPEEKKPEKKKPADFHEAFNFVSKIKVLIYRLSCLLIQIISLNELLLGSI</sequence>
<dbReference type="SUPFAM" id="SSF47762">
    <property type="entry name" value="PAH2 domain"/>
    <property type="match status" value="1"/>
</dbReference>
<dbReference type="Proteomes" id="UP000233837">
    <property type="component" value="Unassembled WGS sequence"/>
</dbReference>
<organism evidence="4 5">
    <name type="scientific">Dendrobium catenatum</name>
    <dbReference type="NCBI Taxonomy" id="906689"/>
    <lineage>
        <taxon>Eukaryota</taxon>
        <taxon>Viridiplantae</taxon>
        <taxon>Streptophyta</taxon>
        <taxon>Embryophyta</taxon>
        <taxon>Tracheophyta</taxon>
        <taxon>Spermatophyta</taxon>
        <taxon>Magnoliopsida</taxon>
        <taxon>Liliopsida</taxon>
        <taxon>Asparagales</taxon>
        <taxon>Orchidaceae</taxon>
        <taxon>Epidendroideae</taxon>
        <taxon>Malaxideae</taxon>
        <taxon>Dendrobiinae</taxon>
        <taxon>Dendrobium</taxon>
    </lineage>
</organism>
<evidence type="ECO:0000313" key="4">
    <source>
        <dbReference type="EMBL" id="PKU60527.1"/>
    </source>
</evidence>
<evidence type="ECO:0000256" key="3">
    <source>
        <dbReference type="ARBA" id="ARBA00023242"/>
    </source>
</evidence>
<keyword evidence="3" id="KW-0539">Nucleus</keyword>
<evidence type="ECO:0000256" key="1">
    <source>
        <dbReference type="ARBA" id="ARBA00004123"/>
    </source>
</evidence>
<accession>A0A2I0VAU7</accession>
<dbReference type="AlphaFoldDB" id="A0A2I0VAU7"/>
<gene>
    <name evidence="4" type="primary">SNL3</name>
    <name evidence="4" type="ORF">MA16_Dca029133</name>
</gene>
<comment type="subcellular location">
    <subcellularLocation>
        <location evidence="1">Nucleus</location>
    </subcellularLocation>
</comment>
<dbReference type="Gene3D" id="1.20.1160.11">
    <property type="entry name" value="Paired amphipathic helix"/>
    <property type="match status" value="1"/>
</dbReference>
<dbReference type="GO" id="GO:0000118">
    <property type="term" value="C:histone deacetylase complex"/>
    <property type="evidence" value="ECO:0007669"/>
    <property type="project" value="TreeGrafter"/>
</dbReference>